<comment type="caution">
    <text evidence="3">The sequence shown here is derived from an EMBL/GenBank/DDBJ whole genome shotgun (WGS) entry which is preliminary data.</text>
</comment>
<dbReference type="PANTHER" id="PTHR35519:SF2">
    <property type="entry name" value="PH DOMAIN PROTEIN"/>
    <property type="match status" value="1"/>
</dbReference>
<protein>
    <recommendedName>
        <fullName evidence="5">Ph domain-containing protein</fullName>
    </recommendedName>
</protein>
<evidence type="ECO:0000256" key="2">
    <source>
        <dbReference type="SAM" id="Phobius"/>
    </source>
</evidence>
<dbReference type="InterPro" id="IPR025187">
    <property type="entry name" value="DUF4112"/>
</dbReference>
<keyword evidence="4" id="KW-1185">Reference proteome</keyword>
<evidence type="ECO:0000313" key="3">
    <source>
        <dbReference type="EMBL" id="KAF2260349.1"/>
    </source>
</evidence>
<feature type="compositionally biased region" description="Basic residues" evidence="1">
    <location>
        <begin position="260"/>
        <end position="269"/>
    </location>
</feature>
<proteinExistence type="predicted"/>
<evidence type="ECO:0000256" key="1">
    <source>
        <dbReference type="SAM" id="MobiDB-lite"/>
    </source>
</evidence>
<organism evidence="3 4">
    <name type="scientific">Lojkania enalia</name>
    <dbReference type="NCBI Taxonomy" id="147567"/>
    <lineage>
        <taxon>Eukaryota</taxon>
        <taxon>Fungi</taxon>
        <taxon>Dikarya</taxon>
        <taxon>Ascomycota</taxon>
        <taxon>Pezizomycotina</taxon>
        <taxon>Dothideomycetes</taxon>
        <taxon>Pleosporomycetidae</taxon>
        <taxon>Pleosporales</taxon>
        <taxon>Pleosporales incertae sedis</taxon>
        <taxon>Lojkania</taxon>
    </lineage>
</organism>
<dbReference type="Proteomes" id="UP000800093">
    <property type="component" value="Unassembled WGS sequence"/>
</dbReference>
<keyword evidence="2" id="KW-0812">Transmembrane</keyword>
<feature type="transmembrane region" description="Helical" evidence="2">
    <location>
        <begin position="128"/>
        <end position="151"/>
    </location>
</feature>
<dbReference type="Pfam" id="PF13430">
    <property type="entry name" value="DUF4112"/>
    <property type="match status" value="1"/>
</dbReference>
<keyword evidence="2" id="KW-1133">Transmembrane helix</keyword>
<feature type="compositionally biased region" description="Basic and acidic residues" evidence="1">
    <location>
        <begin position="183"/>
        <end position="194"/>
    </location>
</feature>
<dbReference type="OrthoDB" id="2103474at2759"/>
<dbReference type="AlphaFoldDB" id="A0A9P4JZY9"/>
<evidence type="ECO:0000313" key="4">
    <source>
        <dbReference type="Proteomes" id="UP000800093"/>
    </source>
</evidence>
<feature type="region of interest" description="Disordered" evidence="1">
    <location>
        <begin position="179"/>
        <end position="269"/>
    </location>
</feature>
<accession>A0A9P4JZY9</accession>
<gene>
    <name evidence="3" type="ORF">CC78DRAFT_620300</name>
</gene>
<name>A0A9P4JZY9_9PLEO</name>
<dbReference type="PANTHER" id="PTHR35519">
    <property type="entry name" value="MEMBRANE PROTEINS"/>
    <property type="match status" value="1"/>
</dbReference>
<evidence type="ECO:0008006" key="5">
    <source>
        <dbReference type="Google" id="ProtNLM"/>
    </source>
</evidence>
<sequence length="269" mass="30945">MSGAVAKYAAKYASKKLLSQDQDKYKNKKVESRYDPYYEMIPHPTKPNKFKKVKKQVPAYIPSEDADILARARKTAYRLDFCLFNFLGFRFGWSSVIGLVPAIGDGVDALLSLNLIRRMSKCDGGLPFWIILHMLINMALDFLVGLVPFIGDLADAAYKCNSKNVRVFEEHLDKKYKPQQLIDAEKDVPSERRPRPATVYEDFSDEDYEHRNTLNNDYDSVPQPMRAYSGRRDRVPDEEMGLPGNDTHRSHRAEKEKPSRHGTKSSRRH</sequence>
<reference evidence="4" key="1">
    <citation type="journal article" date="2020" name="Stud. Mycol.">
        <title>101 Dothideomycetes genomes: A test case for predicting lifestyles and emergence of pathogens.</title>
        <authorList>
            <person name="Haridas S."/>
            <person name="Albert R."/>
            <person name="Binder M."/>
            <person name="Bloem J."/>
            <person name="LaButti K."/>
            <person name="Salamov A."/>
            <person name="Andreopoulos B."/>
            <person name="Baker S."/>
            <person name="Barry K."/>
            <person name="Bills G."/>
            <person name="Bluhm B."/>
            <person name="Cannon C."/>
            <person name="Castanera R."/>
            <person name="Culley D."/>
            <person name="Daum C."/>
            <person name="Ezra D."/>
            <person name="Gonzalez J."/>
            <person name="Henrissat B."/>
            <person name="Kuo A."/>
            <person name="Liang C."/>
            <person name="Lipzen A."/>
            <person name="Lutzoni F."/>
            <person name="Magnuson J."/>
            <person name="Mondo S."/>
            <person name="Nolan M."/>
            <person name="Ohm R."/>
            <person name="Pangilinan J."/>
            <person name="Park H.-J."/>
            <person name="Ramirez L."/>
            <person name="Alfaro M."/>
            <person name="Sun H."/>
            <person name="Tritt A."/>
            <person name="Yoshinaga Y."/>
            <person name="Zwiers L.-H."/>
            <person name="Turgeon B."/>
            <person name="Goodwin S."/>
            <person name="Spatafora J."/>
            <person name="Crous P."/>
            <person name="Grigoriev I."/>
        </authorList>
    </citation>
    <scope>NUCLEOTIDE SEQUENCE [LARGE SCALE GENOMIC DNA]</scope>
    <source>
        <strain evidence="4">CBS 304.66</strain>
    </source>
</reference>
<keyword evidence="2" id="KW-0472">Membrane</keyword>
<dbReference type="EMBL" id="ML986683">
    <property type="protein sequence ID" value="KAF2260349.1"/>
    <property type="molecule type" value="Genomic_DNA"/>
</dbReference>